<gene>
    <name evidence="2" type="ORF">GFL91_33135</name>
</gene>
<comment type="caution">
    <text evidence="2">The sequence shown here is derived from an EMBL/GenBank/DDBJ whole genome shotgun (WGS) entry which is preliminary data.</text>
</comment>
<proteinExistence type="predicted"/>
<name>A0A8I2KK11_RHILV</name>
<accession>A0A8I2KK11</accession>
<evidence type="ECO:0000313" key="2">
    <source>
        <dbReference type="EMBL" id="NKM49694.1"/>
    </source>
</evidence>
<evidence type="ECO:0000313" key="3">
    <source>
        <dbReference type="Proteomes" id="UP000662259"/>
    </source>
</evidence>
<sequence length="90" mass="9799">MRGPHGTPLITFRLRSRCSSLLLLAPLIASLCSALLPAGEKRVLASPARQTRMSHHADSRKRKPSLRRRSGAARHLDQSGDGQDHLRAGA</sequence>
<evidence type="ECO:0000256" key="1">
    <source>
        <dbReference type="SAM" id="MobiDB-lite"/>
    </source>
</evidence>
<dbReference type="AlphaFoldDB" id="A0A8I2KK11"/>
<protein>
    <submittedName>
        <fullName evidence="2">Uncharacterized protein</fullName>
    </submittedName>
</protein>
<reference evidence="2" key="1">
    <citation type="submission" date="2019-10" db="EMBL/GenBank/DDBJ databases">
        <title>Rhizobium leguminosarum symbiovar viciae collection.</title>
        <authorList>
            <person name="Boivin S."/>
            <person name="Lepetit M."/>
        </authorList>
    </citation>
    <scope>NUCLEOTIDE SEQUENCE</scope>
    <source>
        <strain evidence="2">L143</strain>
    </source>
</reference>
<feature type="region of interest" description="Disordered" evidence="1">
    <location>
        <begin position="45"/>
        <end position="90"/>
    </location>
</feature>
<dbReference type="EMBL" id="WIEZ01000025">
    <property type="protein sequence ID" value="NKM49694.1"/>
    <property type="molecule type" value="Genomic_DNA"/>
</dbReference>
<feature type="compositionally biased region" description="Basic and acidic residues" evidence="1">
    <location>
        <begin position="74"/>
        <end position="90"/>
    </location>
</feature>
<dbReference type="Proteomes" id="UP000662259">
    <property type="component" value="Unassembled WGS sequence"/>
</dbReference>
<feature type="compositionally biased region" description="Basic residues" evidence="1">
    <location>
        <begin position="52"/>
        <end position="72"/>
    </location>
</feature>
<organism evidence="2 3">
    <name type="scientific">Rhizobium leguminosarum bv. viciae</name>
    <dbReference type="NCBI Taxonomy" id="387"/>
    <lineage>
        <taxon>Bacteria</taxon>
        <taxon>Pseudomonadati</taxon>
        <taxon>Pseudomonadota</taxon>
        <taxon>Alphaproteobacteria</taxon>
        <taxon>Hyphomicrobiales</taxon>
        <taxon>Rhizobiaceae</taxon>
        <taxon>Rhizobium/Agrobacterium group</taxon>
        <taxon>Rhizobium</taxon>
    </lineage>
</organism>